<feature type="compositionally biased region" description="Polar residues" evidence="3">
    <location>
        <begin position="180"/>
        <end position="190"/>
    </location>
</feature>
<feature type="signal peptide" evidence="4">
    <location>
        <begin position="1"/>
        <end position="25"/>
    </location>
</feature>
<dbReference type="GO" id="GO:0032222">
    <property type="term" value="P:regulation of synaptic transmission, cholinergic"/>
    <property type="evidence" value="ECO:0007669"/>
    <property type="project" value="InterPro"/>
</dbReference>
<name>A0A1D1W725_RAMVA</name>
<protein>
    <recommendedName>
        <fullName evidence="7">Protein quiver</fullName>
    </recommendedName>
</protein>
<proteinExistence type="predicted"/>
<gene>
    <name evidence="5" type="primary">RvY_17106-1</name>
    <name evidence="5" type="synonym">RvY_17106.1</name>
    <name evidence="5" type="ORF">RvY_17106</name>
</gene>
<keyword evidence="1 4" id="KW-0732">Signal</keyword>
<evidence type="ECO:0000256" key="4">
    <source>
        <dbReference type="SAM" id="SignalP"/>
    </source>
</evidence>
<evidence type="ECO:0000256" key="2">
    <source>
        <dbReference type="ARBA" id="ARBA00023180"/>
    </source>
</evidence>
<evidence type="ECO:0000313" key="6">
    <source>
        <dbReference type="Proteomes" id="UP000186922"/>
    </source>
</evidence>
<evidence type="ECO:0000256" key="1">
    <source>
        <dbReference type="ARBA" id="ARBA00022729"/>
    </source>
</evidence>
<dbReference type="Pfam" id="PF17064">
    <property type="entry name" value="QVR"/>
    <property type="match status" value="1"/>
</dbReference>
<dbReference type="PRINTS" id="PR01217">
    <property type="entry name" value="PRICHEXTENSN"/>
</dbReference>
<evidence type="ECO:0000256" key="3">
    <source>
        <dbReference type="SAM" id="MobiDB-lite"/>
    </source>
</evidence>
<feature type="compositionally biased region" description="Pro residues" evidence="3">
    <location>
        <begin position="233"/>
        <end position="245"/>
    </location>
</feature>
<feature type="compositionally biased region" description="Pro residues" evidence="3">
    <location>
        <begin position="256"/>
        <end position="271"/>
    </location>
</feature>
<dbReference type="CDD" id="cd00117">
    <property type="entry name" value="TFP"/>
    <property type="match status" value="1"/>
</dbReference>
<reference evidence="5 6" key="1">
    <citation type="journal article" date="2016" name="Nat. Commun.">
        <title>Extremotolerant tardigrade genome and improved radiotolerance of human cultured cells by tardigrade-unique protein.</title>
        <authorList>
            <person name="Hashimoto T."/>
            <person name="Horikawa D.D."/>
            <person name="Saito Y."/>
            <person name="Kuwahara H."/>
            <person name="Kozuka-Hata H."/>
            <person name="Shin-I T."/>
            <person name="Minakuchi Y."/>
            <person name="Ohishi K."/>
            <person name="Motoyama A."/>
            <person name="Aizu T."/>
            <person name="Enomoto A."/>
            <person name="Kondo K."/>
            <person name="Tanaka S."/>
            <person name="Hara Y."/>
            <person name="Koshikawa S."/>
            <person name="Sagara H."/>
            <person name="Miura T."/>
            <person name="Yokobori S."/>
            <person name="Miyagawa K."/>
            <person name="Suzuki Y."/>
            <person name="Kubo T."/>
            <person name="Oyama M."/>
            <person name="Kohara Y."/>
            <person name="Fujiyama A."/>
            <person name="Arakawa K."/>
            <person name="Katayama T."/>
            <person name="Toyoda A."/>
            <person name="Kunieda T."/>
        </authorList>
    </citation>
    <scope>NUCLEOTIDE SEQUENCE [LARGE SCALE GENOMIC DNA]</scope>
    <source>
        <strain evidence="5 6">YOKOZUNA-1</strain>
    </source>
</reference>
<comment type="caution">
    <text evidence="5">The sequence shown here is derived from an EMBL/GenBank/DDBJ whole genome shotgun (WGS) entry which is preliminary data.</text>
</comment>
<keyword evidence="6" id="KW-1185">Reference proteome</keyword>
<feature type="compositionally biased region" description="Pro residues" evidence="3">
    <location>
        <begin position="291"/>
        <end position="310"/>
    </location>
</feature>
<feature type="compositionally biased region" description="Acidic residues" evidence="3">
    <location>
        <begin position="211"/>
        <end position="222"/>
    </location>
</feature>
<evidence type="ECO:0000313" key="5">
    <source>
        <dbReference type="EMBL" id="GAV07244.1"/>
    </source>
</evidence>
<feature type="compositionally biased region" description="Low complexity" evidence="3">
    <location>
        <begin position="129"/>
        <end position="148"/>
    </location>
</feature>
<keyword evidence="2" id="KW-0325">Glycoprotein</keyword>
<dbReference type="AlphaFoldDB" id="A0A1D1W725"/>
<dbReference type="InterPro" id="IPR050975">
    <property type="entry name" value="Sleep_regulator"/>
</dbReference>
<feature type="chain" id="PRO_5008899264" description="Protein quiver" evidence="4">
    <location>
        <begin position="26"/>
        <end position="370"/>
    </location>
</feature>
<evidence type="ECO:0008006" key="7">
    <source>
        <dbReference type="Google" id="ProtNLM"/>
    </source>
</evidence>
<dbReference type="EMBL" id="BDGG01000014">
    <property type="protein sequence ID" value="GAV07244.1"/>
    <property type="molecule type" value="Genomic_DNA"/>
</dbReference>
<dbReference type="GO" id="GO:0030431">
    <property type="term" value="P:sleep"/>
    <property type="evidence" value="ECO:0007669"/>
    <property type="project" value="InterPro"/>
</dbReference>
<organism evidence="5 6">
    <name type="scientific">Ramazzottius varieornatus</name>
    <name type="common">Water bear</name>
    <name type="synonym">Tardigrade</name>
    <dbReference type="NCBI Taxonomy" id="947166"/>
    <lineage>
        <taxon>Eukaryota</taxon>
        <taxon>Metazoa</taxon>
        <taxon>Ecdysozoa</taxon>
        <taxon>Tardigrada</taxon>
        <taxon>Eutardigrada</taxon>
        <taxon>Parachela</taxon>
        <taxon>Hypsibioidea</taxon>
        <taxon>Ramazzottiidae</taxon>
        <taxon>Ramazzottius</taxon>
    </lineage>
</organism>
<accession>A0A1D1W725</accession>
<dbReference type="OrthoDB" id="10587416at2759"/>
<feature type="compositionally biased region" description="Acidic residues" evidence="3">
    <location>
        <begin position="311"/>
        <end position="321"/>
    </location>
</feature>
<dbReference type="PANTHER" id="PTHR33562">
    <property type="entry name" value="ATILLA, ISOFORM B-RELATED-RELATED"/>
    <property type="match status" value="1"/>
</dbReference>
<dbReference type="Proteomes" id="UP000186922">
    <property type="component" value="Unassembled WGS sequence"/>
</dbReference>
<feature type="region of interest" description="Disordered" evidence="3">
    <location>
        <begin position="129"/>
        <end position="342"/>
    </location>
</feature>
<sequence length="370" mass="40820">MRAGSAAFILLSCLLVCIWTGVSDAIQCYHCESSPRDGKFCRRTTEARLIDCDSTFCSALVWMENGQVRVHRGCQGHISSWGFGRSECDIMQSDRLMDTGVAFYQCRGDACNNIEPTEETSSKVVLMTQSSANSQHSSMMSQSQSMQDSSDKEESVSSVSSSGINSQAGGRASAASASSFPSNKGNSAAGQSHDMDIMSKNHRKQKKVVIADDDEGEGEEDSSYGAKPKPKPRPPPPPPPPPPKPAQVRQEEEAPRPPPPRPQPRPTPPPYNQQEVLPEEVTEQRKVVTRRPPPPPHPPKPRPTPPPPPPEIEDEVPEEQTEAPAYVPRTTPMTKARPKYGEDIDIKEVTQMEQVVTRPPRRRFTVFDRK</sequence>
<dbReference type="InterPro" id="IPR031424">
    <property type="entry name" value="QVR-like"/>
</dbReference>